<evidence type="ECO:0000313" key="1">
    <source>
        <dbReference type="EMBL" id="CAF4304044.1"/>
    </source>
</evidence>
<dbReference type="AlphaFoldDB" id="A0A820I600"/>
<dbReference type="Proteomes" id="UP000663836">
    <property type="component" value="Unassembled WGS sequence"/>
</dbReference>
<reference evidence="1" key="1">
    <citation type="submission" date="2021-02" db="EMBL/GenBank/DDBJ databases">
        <authorList>
            <person name="Nowell W R."/>
        </authorList>
    </citation>
    <scope>NUCLEOTIDE SEQUENCE</scope>
</reference>
<organism evidence="1 2">
    <name type="scientific">Rotaria sordida</name>
    <dbReference type="NCBI Taxonomy" id="392033"/>
    <lineage>
        <taxon>Eukaryota</taxon>
        <taxon>Metazoa</taxon>
        <taxon>Spiralia</taxon>
        <taxon>Gnathifera</taxon>
        <taxon>Rotifera</taxon>
        <taxon>Eurotatoria</taxon>
        <taxon>Bdelloidea</taxon>
        <taxon>Philodinida</taxon>
        <taxon>Philodinidae</taxon>
        <taxon>Rotaria</taxon>
    </lineage>
</organism>
<dbReference type="EMBL" id="CAJOBD010036603">
    <property type="protein sequence ID" value="CAF4304044.1"/>
    <property type="molecule type" value="Genomic_DNA"/>
</dbReference>
<feature type="non-terminal residue" evidence="1">
    <location>
        <position position="1"/>
    </location>
</feature>
<accession>A0A820I600</accession>
<protein>
    <submittedName>
        <fullName evidence="1">Uncharacterized protein</fullName>
    </submittedName>
</protein>
<gene>
    <name evidence="1" type="ORF">JBS370_LOCUS40488</name>
</gene>
<evidence type="ECO:0000313" key="2">
    <source>
        <dbReference type="Proteomes" id="UP000663836"/>
    </source>
</evidence>
<proteinExistence type="predicted"/>
<name>A0A820I600_9BILA</name>
<comment type="caution">
    <text evidence="1">The sequence shown here is derived from an EMBL/GenBank/DDBJ whole genome shotgun (WGS) entry which is preliminary data.</text>
</comment>
<sequence>DLTDVQAAYTLSKSGTEKIKSIDEEMTKIIEDVSVIQQKRGDAEREQLKKEK</sequence>